<dbReference type="InterPro" id="IPR029787">
    <property type="entry name" value="Nucleotide_cyclase"/>
</dbReference>
<dbReference type="InterPro" id="IPR052155">
    <property type="entry name" value="Biofilm_reg_signaling"/>
</dbReference>
<dbReference type="CDD" id="cd00130">
    <property type="entry name" value="PAS"/>
    <property type="match status" value="2"/>
</dbReference>
<dbReference type="InterPro" id="IPR003018">
    <property type="entry name" value="GAF"/>
</dbReference>
<dbReference type="SMART" id="SM00267">
    <property type="entry name" value="GGDEF"/>
    <property type="match status" value="1"/>
</dbReference>
<dbReference type="EMBL" id="LAYJ01000101">
    <property type="protein sequence ID" value="KKI50816.1"/>
    <property type="molecule type" value="Genomic_DNA"/>
</dbReference>
<dbReference type="Pfam" id="PF08447">
    <property type="entry name" value="PAS_3"/>
    <property type="match status" value="2"/>
</dbReference>
<keyword evidence="5" id="KW-1185">Reference proteome</keyword>
<reference evidence="4 5" key="1">
    <citation type="submission" date="2015-04" db="EMBL/GenBank/DDBJ databases">
        <title>Draft genome sequence of bacteremic isolate Catabacter hongkongensis type strain HKU16T.</title>
        <authorList>
            <person name="Lau S.K."/>
            <person name="Teng J.L."/>
            <person name="Huang Y."/>
            <person name="Curreem S.O."/>
            <person name="Tsui S.K."/>
            <person name="Woo P.C."/>
        </authorList>
    </citation>
    <scope>NUCLEOTIDE SEQUENCE [LARGE SCALE GENOMIC DNA]</scope>
    <source>
        <strain evidence="4 5">HKU16</strain>
    </source>
</reference>
<feature type="domain" description="PAS" evidence="1">
    <location>
        <begin position="166"/>
        <end position="241"/>
    </location>
</feature>
<dbReference type="NCBIfam" id="TIGR00254">
    <property type="entry name" value="GGDEF"/>
    <property type="match status" value="1"/>
</dbReference>
<evidence type="ECO:0000259" key="3">
    <source>
        <dbReference type="PROSITE" id="PS50887"/>
    </source>
</evidence>
<comment type="caution">
    <text evidence="4">The sequence shown here is derived from an EMBL/GenBank/DDBJ whole genome shotgun (WGS) entry which is preliminary data.</text>
</comment>
<dbReference type="InterPro" id="IPR000160">
    <property type="entry name" value="GGDEF_dom"/>
</dbReference>
<evidence type="ECO:0000259" key="1">
    <source>
        <dbReference type="PROSITE" id="PS50112"/>
    </source>
</evidence>
<dbReference type="AlphaFoldDB" id="A0A0M2NIL5"/>
<dbReference type="Gene3D" id="3.30.450.40">
    <property type="match status" value="1"/>
</dbReference>
<dbReference type="PROSITE" id="PS50113">
    <property type="entry name" value="PAC"/>
    <property type="match status" value="2"/>
</dbReference>
<dbReference type="Gene3D" id="3.30.70.270">
    <property type="match status" value="1"/>
</dbReference>
<dbReference type="RefSeq" id="WP_052740463.1">
    <property type="nucleotide sequence ID" value="NZ_LAYJ01000101.1"/>
</dbReference>
<dbReference type="STRING" id="270498.CHK_1742"/>
<protein>
    <submittedName>
        <fullName evidence="4">Sensory box/GGDEF family protein</fullName>
    </submittedName>
</protein>
<gene>
    <name evidence="4" type="ORF">CHK_1742</name>
</gene>
<dbReference type="SUPFAM" id="SSF55781">
    <property type="entry name" value="GAF domain-like"/>
    <property type="match status" value="1"/>
</dbReference>
<dbReference type="NCBIfam" id="TIGR00229">
    <property type="entry name" value="sensory_box"/>
    <property type="match status" value="2"/>
</dbReference>
<dbReference type="InterPro" id="IPR035965">
    <property type="entry name" value="PAS-like_dom_sf"/>
</dbReference>
<dbReference type="SUPFAM" id="SSF55785">
    <property type="entry name" value="PYP-like sensor domain (PAS domain)"/>
    <property type="match status" value="2"/>
</dbReference>
<evidence type="ECO:0000313" key="4">
    <source>
        <dbReference type="EMBL" id="KKI50816.1"/>
    </source>
</evidence>
<name>A0A0M2NIL5_9FIRM</name>
<dbReference type="InterPro" id="IPR000014">
    <property type="entry name" value="PAS"/>
</dbReference>
<dbReference type="InterPro" id="IPR013655">
    <property type="entry name" value="PAS_fold_3"/>
</dbReference>
<dbReference type="Pfam" id="PF01590">
    <property type="entry name" value="GAF"/>
    <property type="match status" value="1"/>
</dbReference>
<proteinExistence type="predicted"/>
<feature type="domain" description="PAC" evidence="2">
    <location>
        <begin position="244"/>
        <end position="295"/>
    </location>
</feature>
<feature type="domain" description="PAC" evidence="2">
    <location>
        <begin position="372"/>
        <end position="424"/>
    </location>
</feature>
<sequence length="899" mass="102682">MNALEQRAVDFMNRLQKAYYEERDLAATIGMLDRDVQWIGTGEGEECNGIEEARLFLENEWKEFKGSFTILNSRYWASALGEGLCALQGLVCVKENASDCDVMELPVRISAVCIERNGEIKLRQLHISLASSDQAAEEFFPRIFTKEQTEFLKNMLDEQTTKLKERSLDLEALTNNIPGGVICCDYTPELDLLQFSEGFLSMFGYTREEIMDRFHGRFAPMIYEKDLKKAWADAKEQLERQNTKEIEYRVVCKDGSLMWVLDRGQLVERNNGKRVFYCILMDITENKKAREERRLSVERHQIILDQSTDIIFEWDIKNDDLFYSSNWEKKFGYKPIKERVSEDLLLRSHVHPKDVVLLDKIIREMKQGVVYSKTEIRIAKQDGNYLWCRVRATLQTDENGAPAKVVGVIIDIDQEKRYAKMMQERAERDVLTGLYNKGAVQAMVEKKLEELGKNARAAFMIIDVDNFKMINDVYGHLSGDAMLADVAGILQNMFREGDVVGRVGGDEFTVFLGNIQERENAGQRARDILSAFEGLLGAGSGRHHLSCSIGIAMAPEDGTDFYTLYKNADVALYNAKTEGKCTFSFYSPILPDFDEKEQVGRASYLGAAIDSNHSGRGMNQELAEYVFHTLYQTEDIEKAIPLILEIVGKKFDVSRAYIFENSEDGATCSNTFEWCDDGILPQIDVLQNIDYVQLDYFEENFNEDGIFYCKDVDKLSPKQQELLKSQGIKSMLQCAIRDDGKIKGFVGFDECSENRFWTKEQVNTLSLVAAVLSVFLLKERAHVRTEEVLRALETILDYQDSWIYVVEKDTHKILYANKRTKENVPGIGVGEKCCKVFFQTDKHCDNCPGGKLTQDDKKAEAEIFSEILDRKVMAKARSIPWVGGKEVFLMICDDVSQES</sequence>
<dbReference type="PANTHER" id="PTHR44757:SF2">
    <property type="entry name" value="BIOFILM ARCHITECTURE MAINTENANCE PROTEIN MBAA"/>
    <property type="match status" value="1"/>
</dbReference>
<dbReference type="InterPro" id="IPR029016">
    <property type="entry name" value="GAF-like_dom_sf"/>
</dbReference>
<dbReference type="PROSITE" id="PS50887">
    <property type="entry name" value="GGDEF"/>
    <property type="match status" value="1"/>
</dbReference>
<dbReference type="InterPro" id="IPR043128">
    <property type="entry name" value="Rev_trsase/Diguanyl_cyclase"/>
</dbReference>
<dbReference type="SMART" id="SM00091">
    <property type="entry name" value="PAS"/>
    <property type="match status" value="2"/>
</dbReference>
<dbReference type="SUPFAM" id="SSF55073">
    <property type="entry name" value="Nucleotide cyclase"/>
    <property type="match status" value="1"/>
</dbReference>
<dbReference type="Gene3D" id="3.30.450.20">
    <property type="entry name" value="PAS domain"/>
    <property type="match status" value="2"/>
</dbReference>
<dbReference type="Proteomes" id="UP000034076">
    <property type="component" value="Unassembled WGS sequence"/>
</dbReference>
<organism evidence="4 5">
    <name type="scientific">Christensenella hongkongensis</name>
    <dbReference type="NCBI Taxonomy" id="270498"/>
    <lineage>
        <taxon>Bacteria</taxon>
        <taxon>Bacillati</taxon>
        <taxon>Bacillota</taxon>
        <taxon>Clostridia</taxon>
        <taxon>Christensenellales</taxon>
        <taxon>Christensenellaceae</taxon>
        <taxon>Christensenella</taxon>
    </lineage>
</organism>
<dbReference type="SMART" id="SM00086">
    <property type="entry name" value="PAC"/>
    <property type="match status" value="2"/>
</dbReference>
<feature type="domain" description="GGDEF" evidence="3">
    <location>
        <begin position="455"/>
        <end position="588"/>
    </location>
</feature>
<evidence type="ECO:0000259" key="2">
    <source>
        <dbReference type="PROSITE" id="PS50113"/>
    </source>
</evidence>
<dbReference type="InterPro" id="IPR001610">
    <property type="entry name" value="PAC"/>
</dbReference>
<dbReference type="PATRIC" id="fig|270498.16.peg.2805"/>
<dbReference type="PROSITE" id="PS50112">
    <property type="entry name" value="PAS"/>
    <property type="match status" value="1"/>
</dbReference>
<dbReference type="PANTHER" id="PTHR44757">
    <property type="entry name" value="DIGUANYLATE CYCLASE DGCP"/>
    <property type="match status" value="1"/>
</dbReference>
<dbReference type="InterPro" id="IPR000700">
    <property type="entry name" value="PAS-assoc_C"/>
</dbReference>
<evidence type="ECO:0000313" key="5">
    <source>
        <dbReference type="Proteomes" id="UP000034076"/>
    </source>
</evidence>
<dbReference type="Pfam" id="PF00990">
    <property type="entry name" value="GGDEF"/>
    <property type="match status" value="1"/>
</dbReference>
<dbReference type="CDD" id="cd01949">
    <property type="entry name" value="GGDEF"/>
    <property type="match status" value="1"/>
</dbReference>
<dbReference type="OrthoDB" id="9804955at2"/>
<accession>A0A0M2NIL5</accession>